<protein>
    <recommendedName>
        <fullName evidence="3">Cytokinin riboside 5'-monophosphate phosphoribohydrolase</fullName>
    </recommendedName>
</protein>
<dbReference type="PANTHER" id="PTHR31223">
    <property type="entry name" value="LOG FAMILY PROTEIN YJL055W"/>
    <property type="match status" value="1"/>
</dbReference>
<evidence type="ECO:0008006" key="3">
    <source>
        <dbReference type="Google" id="ProtNLM"/>
    </source>
</evidence>
<evidence type="ECO:0000313" key="1">
    <source>
        <dbReference type="EMBL" id="TPX75449.1"/>
    </source>
</evidence>
<dbReference type="InterPro" id="IPR005269">
    <property type="entry name" value="LOG"/>
</dbReference>
<dbReference type="OrthoDB" id="414463at2759"/>
<evidence type="ECO:0000313" key="2">
    <source>
        <dbReference type="Proteomes" id="UP000320333"/>
    </source>
</evidence>
<dbReference type="EMBL" id="QEAP01000080">
    <property type="protein sequence ID" value="TPX75449.1"/>
    <property type="molecule type" value="Genomic_DNA"/>
</dbReference>
<dbReference type="PANTHER" id="PTHR31223:SF70">
    <property type="entry name" value="LOG FAMILY PROTEIN YJL055W"/>
    <property type="match status" value="1"/>
</dbReference>
<dbReference type="STRING" id="246404.A0A507FGG8"/>
<dbReference type="NCBIfam" id="TIGR00730">
    <property type="entry name" value="Rossman fold protein, TIGR00730 family"/>
    <property type="match status" value="1"/>
</dbReference>
<organism evidence="1 2">
    <name type="scientific">Chytriomyces confervae</name>
    <dbReference type="NCBI Taxonomy" id="246404"/>
    <lineage>
        <taxon>Eukaryota</taxon>
        <taxon>Fungi</taxon>
        <taxon>Fungi incertae sedis</taxon>
        <taxon>Chytridiomycota</taxon>
        <taxon>Chytridiomycota incertae sedis</taxon>
        <taxon>Chytridiomycetes</taxon>
        <taxon>Chytridiales</taxon>
        <taxon>Chytriomycetaceae</taxon>
        <taxon>Chytriomyces</taxon>
    </lineage>
</organism>
<dbReference type="Proteomes" id="UP000320333">
    <property type="component" value="Unassembled WGS sequence"/>
</dbReference>
<keyword evidence="2" id="KW-1185">Reference proteome</keyword>
<gene>
    <name evidence="1" type="ORF">CcCBS67573_g03282</name>
</gene>
<dbReference type="Pfam" id="PF03641">
    <property type="entry name" value="Lysine_decarbox"/>
    <property type="match status" value="1"/>
</dbReference>
<proteinExistence type="predicted"/>
<name>A0A507FGG8_9FUNG</name>
<comment type="caution">
    <text evidence="1">The sequence shown here is derived from an EMBL/GenBank/DDBJ whole genome shotgun (WGS) entry which is preliminary data.</text>
</comment>
<reference evidence="1 2" key="1">
    <citation type="journal article" date="2019" name="Sci. Rep.">
        <title>Comparative genomics of chytrid fungi reveal insights into the obligate biotrophic and pathogenic lifestyle of Synchytrium endobioticum.</title>
        <authorList>
            <person name="van de Vossenberg B.T.L.H."/>
            <person name="Warris S."/>
            <person name="Nguyen H.D.T."/>
            <person name="van Gent-Pelzer M.P.E."/>
            <person name="Joly D.L."/>
            <person name="van de Geest H.C."/>
            <person name="Bonants P.J.M."/>
            <person name="Smith D.S."/>
            <person name="Levesque C.A."/>
            <person name="van der Lee T.A.J."/>
        </authorList>
    </citation>
    <scope>NUCLEOTIDE SEQUENCE [LARGE SCALE GENOMIC DNA]</scope>
    <source>
        <strain evidence="1 2">CBS 675.73</strain>
    </source>
</reference>
<dbReference type="GO" id="GO:0016799">
    <property type="term" value="F:hydrolase activity, hydrolyzing N-glycosyl compounds"/>
    <property type="evidence" value="ECO:0007669"/>
    <property type="project" value="TreeGrafter"/>
</dbReference>
<dbReference type="InterPro" id="IPR031100">
    <property type="entry name" value="LOG_fam"/>
</dbReference>
<dbReference type="GO" id="GO:0009691">
    <property type="term" value="P:cytokinin biosynthetic process"/>
    <property type="evidence" value="ECO:0007669"/>
    <property type="project" value="InterPro"/>
</dbReference>
<dbReference type="AlphaFoldDB" id="A0A507FGG8"/>
<dbReference type="Gene3D" id="3.40.50.450">
    <property type="match status" value="1"/>
</dbReference>
<dbReference type="SUPFAM" id="SSF102405">
    <property type="entry name" value="MCP/YpsA-like"/>
    <property type="match status" value="1"/>
</dbReference>
<dbReference type="GO" id="GO:0005829">
    <property type="term" value="C:cytosol"/>
    <property type="evidence" value="ECO:0007669"/>
    <property type="project" value="TreeGrafter"/>
</dbReference>
<accession>A0A507FGG8</accession>
<sequence>MSNIKTVCVFCGSSPGVNPIYIQETNAVGASLVSNGLGIVYGGGNKGIMGAIAESVQSAGGKVLGIIPEAMIVGFPEMSLVGETITVPDMHTRKAMMNAKCEAFVALPGGLGTFEEVLEAMTWSQLGIHAKPIIILNTNGFYEPLRNLIDRGVAEGFILKENREIAIFVDTAAEVVPAILSYKVPSGRHSMPWNEKLI</sequence>